<dbReference type="GO" id="GO:0009507">
    <property type="term" value="C:chloroplast"/>
    <property type="evidence" value="ECO:0007669"/>
    <property type="project" value="UniProtKB-SubCell"/>
</dbReference>
<keyword evidence="6" id="KW-0809">Transit peptide</keyword>
<evidence type="ECO:0000256" key="4">
    <source>
        <dbReference type="ARBA" id="ARBA00022640"/>
    </source>
</evidence>
<dbReference type="Pfam" id="PF01764">
    <property type="entry name" value="Lipase_3"/>
    <property type="match status" value="1"/>
</dbReference>
<evidence type="ECO:0000256" key="1">
    <source>
        <dbReference type="ARBA" id="ARBA00004229"/>
    </source>
</evidence>
<evidence type="ECO:0000259" key="9">
    <source>
        <dbReference type="Pfam" id="PF01764"/>
    </source>
</evidence>
<dbReference type="GO" id="GO:0016042">
    <property type="term" value="P:lipid catabolic process"/>
    <property type="evidence" value="ECO:0007669"/>
    <property type="project" value="UniProtKB-KW"/>
</dbReference>
<keyword evidence="4" id="KW-0934">Plastid</keyword>
<evidence type="ECO:0000256" key="3">
    <source>
        <dbReference type="ARBA" id="ARBA00022528"/>
    </source>
</evidence>
<keyword evidence="5" id="KW-0378">Hydrolase</keyword>
<organism evidence="10 11">
    <name type="scientific">Anisodus tanguticus</name>
    <dbReference type="NCBI Taxonomy" id="243964"/>
    <lineage>
        <taxon>Eukaryota</taxon>
        <taxon>Viridiplantae</taxon>
        <taxon>Streptophyta</taxon>
        <taxon>Embryophyta</taxon>
        <taxon>Tracheophyta</taxon>
        <taxon>Spermatophyta</taxon>
        <taxon>Magnoliopsida</taxon>
        <taxon>eudicotyledons</taxon>
        <taxon>Gunneridae</taxon>
        <taxon>Pentapetalae</taxon>
        <taxon>asterids</taxon>
        <taxon>lamiids</taxon>
        <taxon>Solanales</taxon>
        <taxon>Solanaceae</taxon>
        <taxon>Solanoideae</taxon>
        <taxon>Hyoscyameae</taxon>
        <taxon>Anisodus</taxon>
    </lineage>
</organism>
<evidence type="ECO:0000256" key="5">
    <source>
        <dbReference type="ARBA" id="ARBA00022801"/>
    </source>
</evidence>
<dbReference type="PANTHER" id="PTHR31403">
    <property type="entry name" value="PHOSPHOLIPASE A1-IBETA2, CHLOROPLASTIC"/>
    <property type="match status" value="1"/>
</dbReference>
<name>A0AAE1S1P3_9SOLA</name>
<comment type="subcellular location">
    <subcellularLocation>
        <location evidence="1">Plastid</location>
        <location evidence="1">Chloroplast</location>
    </subcellularLocation>
</comment>
<comment type="similarity">
    <text evidence="2">Belongs to the AB hydrolase superfamily. Lipase family.</text>
</comment>
<accession>A0AAE1S1P3</accession>
<dbReference type="InterPro" id="IPR002921">
    <property type="entry name" value="Fungal_lipase-type"/>
</dbReference>
<dbReference type="InterPro" id="IPR029058">
    <property type="entry name" value="AB_hydrolase_fold"/>
</dbReference>
<evidence type="ECO:0000256" key="2">
    <source>
        <dbReference type="ARBA" id="ARBA00010701"/>
    </source>
</evidence>
<dbReference type="Proteomes" id="UP001291623">
    <property type="component" value="Unassembled WGS sequence"/>
</dbReference>
<evidence type="ECO:0000256" key="7">
    <source>
        <dbReference type="ARBA" id="ARBA00022963"/>
    </source>
</evidence>
<sequence length="131" mass="14492">MPFYVEEIADLMDFQRPARDCNMPSHGPTIRMEAGLLNVYTRKDDQCNLCKFSAREQVSAEVKKTDRSILDEKISITITRHSLRSGLAIINAYDIAEIGLEAKTGVLSPFVSSLSQGQELGIVDSSNGLKD</sequence>
<keyword evidence="7" id="KW-0442">Lipid degradation</keyword>
<proteinExistence type="inferred from homology"/>
<keyword evidence="8" id="KW-0443">Lipid metabolism</keyword>
<keyword evidence="3" id="KW-0150">Chloroplast</keyword>
<evidence type="ECO:0000256" key="8">
    <source>
        <dbReference type="ARBA" id="ARBA00023098"/>
    </source>
</evidence>
<dbReference type="AlphaFoldDB" id="A0AAE1S1P3"/>
<evidence type="ECO:0000313" key="10">
    <source>
        <dbReference type="EMBL" id="KAK4361587.1"/>
    </source>
</evidence>
<dbReference type="EMBL" id="JAVYJV010000010">
    <property type="protein sequence ID" value="KAK4361587.1"/>
    <property type="molecule type" value="Genomic_DNA"/>
</dbReference>
<gene>
    <name evidence="10" type="ORF">RND71_020539</name>
</gene>
<comment type="caution">
    <text evidence="10">The sequence shown here is derived from an EMBL/GenBank/DDBJ whole genome shotgun (WGS) entry which is preliminary data.</text>
</comment>
<evidence type="ECO:0000313" key="11">
    <source>
        <dbReference type="Proteomes" id="UP001291623"/>
    </source>
</evidence>
<reference evidence="10" key="1">
    <citation type="submission" date="2023-12" db="EMBL/GenBank/DDBJ databases">
        <title>Genome assembly of Anisodus tanguticus.</title>
        <authorList>
            <person name="Wang Y.-J."/>
        </authorList>
    </citation>
    <scope>NUCLEOTIDE SEQUENCE</scope>
    <source>
        <strain evidence="10">KB-2021</strain>
        <tissue evidence="10">Leaf</tissue>
    </source>
</reference>
<evidence type="ECO:0000256" key="6">
    <source>
        <dbReference type="ARBA" id="ARBA00022946"/>
    </source>
</evidence>
<protein>
    <recommendedName>
        <fullName evidence="9">Fungal lipase-type domain-containing protein</fullName>
    </recommendedName>
</protein>
<dbReference type="GO" id="GO:0008970">
    <property type="term" value="F:phospholipase A1 activity"/>
    <property type="evidence" value="ECO:0007669"/>
    <property type="project" value="UniProtKB-ARBA"/>
</dbReference>
<dbReference type="GO" id="GO:0047714">
    <property type="term" value="F:galactolipase activity"/>
    <property type="evidence" value="ECO:0007669"/>
    <property type="project" value="UniProtKB-ARBA"/>
</dbReference>
<keyword evidence="11" id="KW-1185">Reference proteome</keyword>
<feature type="domain" description="Fungal lipase-type" evidence="9">
    <location>
        <begin position="13"/>
        <end position="102"/>
    </location>
</feature>
<dbReference type="PANTHER" id="PTHR31403:SF53">
    <property type="entry name" value="PHOSPHOLIPASE A1-IGAMMA2, CHLOROPLASTIC-LIKE"/>
    <property type="match status" value="1"/>
</dbReference>
<dbReference type="Gene3D" id="3.40.50.1820">
    <property type="entry name" value="alpha/beta hydrolase"/>
    <property type="match status" value="1"/>
</dbReference>